<dbReference type="Proteomes" id="UP001303046">
    <property type="component" value="Unassembled WGS sequence"/>
</dbReference>
<sequence length="150" mass="17668">MRSAAAVFLEVSLLILLTTSVTGDTRNERTCTFPNALDNDLRDAMFYGLLFLKPWKEDPKYACQIEQDIHDNFDKFNWKQYEGNSLDILTFMYHEKNSTNNTEHAKRNFVFEALRARRAYIRKIKPVTYLGCYVKEKDGKNRIVCKFQHV</sequence>
<keyword evidence="3" id="KW-1185">Reference proteome</keyword>
<dbReference type="EMBL" id="JAVFWL010000004">
    <property type="protein sequence ID" value="KAK6748471.1"/>
    <property type="molecule type" value="Genomic_DNA"/>
</dbReference>
<organism evidence="2 3">
    <name type="scientific">Necator americanus</name>
    <name type="common">Human hookworm</name>
    <dbReference type="NCBI Taxonomy" id="51031"/>
    <lineage>
        <taxon>Eukaryota</taxon>
        <taxon>Metazoa</taxon>
        <taxon>Ecdysozoa</taxon>
        <taxon>Nematoda</taxon>
        <taxon>Chromadorea</taxon>
        <taxon>Rhabditida</taxon>
        <taxon>Rhabditina</taxon>
        <taxon>Rhabditomorpha</taxon>
        <taxon>Strongyloidea</taxon>
        <taxon>Ancylostomatidae</taxon>
        <taxon>Bunostominae</taxon>
        <taxon>Necator</taxon>
    </lineage>
</organism>
<accession>A0ABR1DEL4</accession>
<evidence type="ECO:0008006" key="4">
    <source>
        <dbReference type="Google" id="ProtNLM"/>
    </source>
</evidence>
<gene>
    <name evidence="2" type="primary">Necator_chrIV.g14517</name>
    <name evidence="2" type="ORF">RB195_001223</name>
</gene>
<proteinExistence type="predicted"/>
<dbReference type="Pfam" id="PF17641">
    <property type="entry name" value="ASPRs"/>
    <property type="match status" value="1"/>
</dbReference>
<reference evidence="2 3" key="1">
    <citation type="submission" date="2023-08" db="EMBL/GenBank/DDBJ databases">
        <title>A Necator americanus chromosomal reference genome.</title>
        <authorList>
            <person name="Ilik V."/>
            <person name="Petrzelkova K.J."/>
            <person name="Pardy F."/>
            <person name="Fuh T."/>
            <person name="Niatou-Singa F.S."/>
            <person name="Gouil Q."/>
            <person name="Baker L."/>
            <person name="Ritchie M.E."/>
            <person name="Jex A.R."/>
            <person name="Gazzola D."/>
            <person name="Li H."/>
            <person name="Toshio Fujiwara R."/>
            <person name="Zhan B."/>
            <person name="Aroian R.V."/>
            <person name="Pafco B."/>
            <person name="Schwarz E.M."/>
        </authorList>
    </citation>
    <scope>NUCLEOTIDE SEQUENCE [LARGE SCALE GENOMIC DNA]</scope>
    <source>
        <strain evidence="2 3">Aroian</strain>
        <tissue evidence="2">Whole animal</tissue>
    </source>
</reference>
<feature type="chain" id="PRO_5045593990" description="SCP domain-containing protein" evidence="1">
    <location>
        <begin position="24"/>
        <end position="150"/>
    </location>
</feature>
<name>A0ABR1DEL4_NECAM</name>
<keyword evidence="1" id="KW-0732">Signal</keyword>
<dbReference type="InterPro" id="IPR035109">
    <property type="entry name" value="ASPR"/>
</dbReference>
<evidence type="ECO:0000313" key="2">
    <source>
        <dbReference type="EMBL" id="KAK6748471.1"/>
    </source>
</evidence>
<evidence type="ECO:0000256" key="1">
    <source>
        <dbReference type="SAM" id="SignalP"/>
    </source>
</evidence>
<feature type="signal peptide" evidence="1">
    <location>
        <begin position="1"/>
        <end position="23"/>
    </location>
</feature>
<evidence type="ECO:0000313" key="3">
    <source>
        <dbReference type="Proteomes" id="UP001303046"/>
    </source>
</evidence>
<comment type="caution">
    <text evidence="2">The sequence shown here is derived from an EMBL/GenBank/DDBJ whole genome shotgun (WGS) entry which is preliminary data.</text>
</comment>
<protein>
    <recommendedName>
        <fullName evidence="4">SCP domain-containing protein</fullName>
    </recommendedName>
</protein>